<dbReference type="InterPro" id="IPR044668">
    <property type="entry name" value="PuuD-like"/>
</dbReference>
<comment type="caution">
    <text evidence="1">The sequence shown here is derived from an EMBL/GenBank/DDBJ whole genome shotgun (WGS) entry which is preliminary data.</text>
</comment>
<dbReference type="CDD" id="cd01745">
    <property type="entry name" value="GATase1_2"/>
    <property type="match status" value="1"/>
</dbReference>
<reference evidence="1 2" key="1">
    <citation type="submission" date="2020-10" db="EMBL/GenBank/DDBJ databases">
        <title>Ca. Dormibacterota MAGs.</title>
        <authorList>
            <person name="Montgomery K."/>
        </authorList>
    </citation>
    <scope>NUCLEOTIDE SEQUENCE [LARGE SCALE GENOMIC DNA]</scope>
    <source>
        <strain evidence="1">Mitchell_Peninsula_5</strain>
    </source>
</reference>
<dbReference type="GO" id="GO:0033969">
    <property type="term" value="F:gamma-glutamyl-gamma-aminobutyrate hydrolase activity"/>
    <property type="evidence" value="ECO:0007669"/>
    <property type="project" value="TreeGrafter"/>
</dbReference>
<dbReference type="Gene3D" id="3.40.50.880">
    <property type="match status" value="1"/>
</dbReference>
<dbReference type="InterPro" id="IPR029062">
    <property type="entry name" value="Class_I_gatase-like"/>
</dbReference>
<proteinExistence type="predicted"/>
<dbReference type="Pfam" id="PF07722">
    <property type="entry name" value="Peptidase_C26"/>
    <property type="match status" value="1"/>
</dbReference>
<evidence type="ECO:0000313" key="1">
    <source>
        <dbReference type="EMBL" id="MBJ7608485.1"/>
    </source>
</evidence>
<dbReference type="PROSITE" id="PS51273">
    <property type="entry name" value="GATASE_TYPE_1"/>
    <property type="match status" value="1"/>
</dbReference>
<dbReference type="GO" id="GO:0006598">
    <property type="term" value="P:polyamine catabolic process"/>
    <property type="evidence" value="ECO:0007669"/>
    <property type="project" value="TreeGrafter"/>
</dbReference>
<sequence length="220" mass="23829">MVAITWGRDLVRRSANPGENALKYQDLLVRAGMTPVLITPGVSTSVLSRVDGLLVPGGPDIAPRIYGQESTDELGDVDPELDQLELDAVRSGHARQMPMLGICRGQQLINVALGGTLHQHISHPQWGDDPAQAAHGVQILPGTHLHRLLGVGTARVNSGHHQAIHSVAPDFVACAHSTDGWVEAIEAQSLRAMAVQWHPEEMPDAPTTHRLMDGFRQWMS</sequence>
<keyword evidence="1" id="KW-0378">Hydrolase</keyword>
<dbReference type="EMBL" id="JAEKNN010000016">
    <property type="protein sequence ID" value="MBJ7608485.1"/>
    <property type="molecule type" value="Genomic_DNA"/>
</dbReference>
<dbReference type="InterPro" id="IPR011697">
    <property type="entry name" value="Peptidase_C26"/>
</dbReference>
<accession>A0A934KM49</accession>
<evidence type="ECO:0000313" key="2">
    <source>
        <dbReference type="Proteomes" id="UP000614410"/>
    </source>
</evidence>
<name>A0A934KM49_9BACT</name>
<organism evidence="1 2">
    <name type="scientific">Candidatus Amunia macphersoniae</name>
    <dbReference type="NCBI Taxonomy" id="3127014"/>
    <lineage>
        <taxon>Bacteria</taxon>
        <taxon>Bacillati</taxon>
        <taxon>Candidatus Dormiibacterota</taxon>
        <taxon>Candidatus Dormibacteria</taxon>
        <taxon>Candidatus Aeolococcales</taxon>
        <taxon>Candidatus Aeolococcaceae</taxon>
        <taxon>Candidatus Amunia</taxon>
    </lineage>
</organism>
<dbReference type="Proteomes" id="UP000614410">
    <property type="component" value="Unassembled WGS sequence"/>
</dbReference>
<dbReference type="PANTHER" id="PTHR43235">
    <property type="entry name" value="GLUTAMINE AMIDOTRANSFERASE PB2B2.05-RELATED"/>
    <property type="match status" value="1"/>
</dbReference>
<dbReference type="GO" id="GO:0005829">
    <property type="term" value="C:cytosol"/>
    <property type="evidence" value="ECO:0007669"/>
    <property type="project" value="TreeGrafter"/>
</dbReference>
<gene>
    <name evidence="1" type="ORF">JF887_03505</name>
</gene>
<dbReference type="PANTHER" id="PTHR43235:SF1">
    <property type="entry name" value="GLUTAMINE AMIDOTRANSFERASE PB2B2.05-RELATED"/>
    <property type="match status" value="1"/>
</dbReference>
<dbReference type="AlphaFoldDB" id="A0A934KM49"/>
<protein>
    <submittedName>
        <fullName evidence="1">Gamma-glutamyl-gamma-aminobutyrate hydrolase family protein</fullName>
    </submittedName>
</protein>
<dbReference type="SUPFAM" id="SSF52317">
    <property type="entry name" value="Class I glutamine amidotransferase-like"/>
    <property type="match status" value="1"/>
</dbReference>